<dbReference type="Proteomes" id="UP000289323">
    <property type="component" value="Unassembled WGS sequence"/>
</dbReference>
<feature type="region of interest" description="Disordered" evidence="1">
    <location>
        <begin position="1"/>
        <end position="24"/>
    </location>
</feature>
<gene>
    <name evidence="2" type="ORF">TT172_LOCUS6367</name>
</gene>
<name>A0A446BN81_9PEZI</name>
<organism evidence="2 3">
    <name type="scientific">Thermothielavioides terrestris</name>
    <dbReference type="NCBI Taxonomy" id="2587410"/>
    <lineage>
        <taxon>Eukaryota</taxon>
        <taxon>Fungi</taxon>
        <taxon>Dikarya</taxon>
        <taxon>Ascomycota</taxon>
        <taxon>Pezizomycotina</taxon>
        <taxon>Sordariomycetes</taxon>
        <taxon>Sordariomycetidae</taxon>
        <taxon>Sordariales</taxon>
        <taxon>Chaetomiaceae</taxon>
        <taxon>Thermothielavioides</taxon>
    </lineage>
</organism>
<proteinExistence type="predicted"/>
<protein>
    <submittedName>
        <fullName evidence="2">Aea478e8-9389-4828-895f-a6817ff97491</fullName>
    </submittedName>
</protein>
<dbReference type="EMBL" id="OUUZ01000011">
    <property type="protein sequence ID" value="SPQ23948.1"/>
    <property type="molecule type" value="Genomic_DNA"/>
</dbReference>
<sequence length="24" mass="2669">MGEPPIEGPKSDSIGENKKRRKSK</sequence>
<evidence type="ECO:0000256" key="1">
    <source>
        <dbReference type="SAM" id="MobiDB-lite"/>
    </source>
</evidence>
<evidence type="ECO:0000313" key="2">
    <source>
        <dbReference type="EMBL" id="SPQ23948.1"/>
    </source>
</evidence>
<accession>A0A446BN81</accession>
<reference evidence="2 3" key="1">
    <citation type="submission" date="2018-04" db="EMBL/GenBank/DDBJ databases">
        <authorList>
            <person name="Huttner S."/>
            <person name="Dainat J."/>
        </authorList>
    </citation>
    <scope>NUCLEOTIDE SEQUENCE [LARGE SCALE GENOMIC DNA]</scope>
</reference>
<evidence type="ECO:0000313" key="3">
    <source>
        <dbReference type="Proteomes" id="UP000289323"/>
    </source>
</evidence>
<dbReference type="AlphaFoldDB" id="A0A446BN81"/>